<protein>
    <recommendedName>
        <fullName evidence="2">LiaI-LiaF-like transmembrane region domain-containing protein</fullName>
    </recommendedName>
</protein>
<dbReference type="RefSeq" id="WP_066070794.1">
    <property type="nucleotide sequence ID" value="NZ_LSFY01000001.1"/>
</dbReference>
<proteinExistence type="predicted"/>
<keyword evidence="1" id="KW-1133">Transmembrane helix</keyword>
<dbReference type="STRING" id="1121328.JWYL7_1326"/>
<dbReference type="Proteomes" id="UP000092605">
    <property type="component" value="Unassembled WGS sequence"/>
</dbReference>
<name>A0A150FRK5_CLOPD</name>
<evidence type="ECO:0000259" key="2">
    <source>
        <dbReference type="Pfam" id="PF18917"/>
    </source>
</evidence>
<keyword evidence="1" id="KW-0472">Membrane</keyword>
<dbReference type="AlphaFoldDB" id="A0A150FRK5"/>
<evidence type="ECO:0000256" key="1">
    <source>
        <dbReference type="SAM" id="Phobius"/>
    </source>
</evidence>
<feature type="domain" description="LiaI-LiaF-like transmembrane region" evidence="2">
    <location>
        <begin position="8"/>
        <end position="51"/>
    </location>
</feature>
<dbReference type="InterPro" id="IPR043726">
    <property type="entry name" value="LiaI-LiaF-like_TM1"/>
</dbReference>
<evidence type="ECO:0000313" key="4">
    <source>
        <dbReference type="Proteomes" id="UP000092605"/>
    </source>
</evidence>
<reference evidence="3 4" key="1">
    <citation type="submission" date="2016-02" db="EMBL/GenBank/DDBJ databases">
        <title>Draft genome sequence for Clostridium paradoxum JW-YL-7.</title>
        <authorList>
            <person name="Utturkar S.M."/>
            <person name="Lancaster A."/>
            <person name="Poole F.L."/>
            <person name="Adams M.W."/>
            <person name="Brown S.D."/>
        </authorList>
    </citation>
    <scope>NUCLEOTIDE SEQUENCE [LARGE SCALE GENOMIC DNA]</scope>
    <source>
        <strain evidence="3 4">JW-YL-7</strain>
    </source>
</reference>
<keyword evidence="1" id="KW-0812">Transmembrane</keyword>
<organism evidence="3 4">
    <name type="scientific">Alkalithermobacter thermoalcaliphilus JW-YL-7 = DSM 7308</name>
    <dbReference type="NCBI Taxonomy" id="1121328"/>
    <lineage>
        <taxon>Bacteria</taxon>
        <taxon>Bacillati</taxon>
        <taxon>Bacillota</taxon>
        <taxon>Clostridia</taxon>
        <taxon>Peptostreptococcales</taxon>
        <taxon>Tepidibacteraceae</taxon>
        <taxon>Alkalithermobacter</taxon>
    </lineage>
</organism>
<sequence length="67" mass="7709">MNKNNLSSGIFFIILGVFLVLKNMNVITWSILPAFFDLWPLILILIGINIIFNKNKIIIIVSLILFF</sequence>
<dbReference type="PATRIC" id="fig|1121328.3.peg.1335"/>
<gene>
    <name evidence="3" type="ORF">JWYL7_1326</name>
</gene>
<feature type="transmembrane region" description="Helical" evidence="1">
    <location>
        <begin position="12"/>
        <end position="32"/>
    </location>
</feature>
<evidence type="ECO:0000313" key="3">
    <source>
        <dbReference type="EMBL" id="KXZ40251.1"/>
    </source>
</evidence>
<feature type="transmembrane region" description="Helical" evidence="1">
    <location>
        <begin position="38"/>
        <end position="66"/>
    </location>
</feature>
<dbReference type="Pfam" id="PF18917">
    <property type="entry name" value="LiaI-LiaF-like_TM1"/>
    <property type="match status" value="1"/>
</dbReference>
<comment type="caution">
    <text evidence="3">The sequence shown here is derived from an EMBL/GenBank/DDBJ whole genome shotgun (WGS) entry which is preliminary data.</text>
</comment>
<dbReference type="EMBL" id="LSFY01000001">
    <property type="protein sequence ID" value="KXZ40251.1"/>
    <property type="molecule type" value="Genomic_DNA"/>
</dbReference>
<accession>A0A150FRK5</accession>